<reference evidence="10 11" key="1">
    <citation type="submission" date="2019-05" db="EMBL/GenBank/DDBJ databases">
        <title>Genome sequencing of F202Z8.</title>
        <authorList>
            <person name="Kwon Y.M."/>
        </authorList>
    </citation>
    <scope>NUCLEOTIDE SEQUENCE [LARGE SCALE GENOMIC DNA]</scope>
    <source>
        <strain evidence="10 11">F202Z8</strain>
    </source>
</reference>
<keyword evidence="8" id="KW-0175">Coiled coil</keyword>
<dbReference type="GO" id="GO:0003755">
    <property type="term" value="F:peptidyl-prolyl cis-trans isomerase activity"/>
    <property type="evidence" value="ECO:0007669"/>
    <property type="project" value="UniProtKB-UniRule"/>
</dbReference>
<evidence type="ECO:0000256" key="4">
    <source>
        <dbReference type="ARBA" id="ARBA00023110"/>
    </source>
</evidence>
<dbReference type="InterPro" id="IPR036944">
    <property type="entry name" value="PPIase_FKBP_N_sf"/>
</dbReference>
<name>A0A5B7SYF0_9FLAO</name>
<dbReference type="InterPro" id="IPR000774">
    <property type="entry name" value="PPIase_FKBP_N"/>
</dbReference>
<dbReference type="NCBIfam" id="NF008602">
    <property type="entry name" value="PRK11570.1"/>
    <property type="match status" value="1"/>
</dbReference>
<dbReference type="FunFam" id="3.10.50.40:FF:000045">
    <property type="entry name" value="Peptidyl-prolyl cis-trans isomerase"/>
    <property type="match status" value="1"/>
</dbReference>
<dbReference type="PANTHER" id="PTHR43811">
    <property type="entry name" value="FKBP-TYPE PEPTIDYL-PROLYL CIS-TRANS ISOMERASE FKPA"/>
    <property type="match status" value="1"/>
</dbReference>
<feature type="coiled-coil region" evidence="8">
    <location>
        <begin position="15"/>
        <end position="42"/>
    </location>
</feature>
<keyword evidence="3" id="KW-0732">Signal</keyword>
<dbReference type="KEGG" id="asag:FGM00_17425"/>
<keyword evidence="5 6" id="KW-0413">Isomerase</keyword>
<dbReference type="Pfam" id="PF00254">
    <property type="entry name" value="FKBP_C"/>
    <property type="match status" value="1"/>
</dbReference>
<dbReference type="InterPro" id="IPR001179">
    <property type="entry name" value="PPIase_FKBP_dom"/>
</dbReference>
<comment type="catalytic activity">
    <reaction evidence="1 6 7">
        <text>[protein]-peptidylproline (omega=180) = [protein]-peptidylproline (omega=0)</text>
        <dbReference type="Rhea" id="RHEA:16237"/>
        <dbReference type="Rhea" id="RHEA-COMP:10747"/>
        <dbReference type="Rhea" id="RHEA-COMP:10748"/>
        <dbReference type="ChEBI" id="CHEBI:83833"/>
        <dbReference type="ChEBI" id="CHEBI:83834"/>
        <dbReference type="EC" id="5.2.1.8"/>
    </reaction>
</comment>
<dbReference type="PROSITE" id="PS50059">
    <property type="entry name" value="FKBP_PPIASE"/>
    <property type="match status" value="1"/>
</dbReference>
<evidence type="ECO:0000256" key="1">
    <source>
        <dbReference type="ARBA" id="ARBA00000971"/>
    </source>
</evidence>
<evidence type="ECO:0000313" key="10">
    <source>
        <dbReference type="EMBL" id="QCX01810.1"/>
    </source>
</evidence>
<dbReference type="EC" id="5.2.1.8" evidence="7"/>
<gene>
    <name evidence="10" type="ORF">FGM00_17425</name>
</gene>
<evidence type="ECO:0000256" key="8">
    <source>
        <dbReference type="SAM" id="Coils"/>
    </source>
</evidence>
<proteinExistence type="inferred from homology"/>
<dbReference type="Gene3D" id="3.10.50.40">
    <property type="match status" value="1"/>
</dbReference>
<dbReference type="InterPro" id="IPR046357">
    <property type="entry name" value="PPIase_dom_sf"/>
</dbReference>
<dbReference type="RefSeq" id="WP_138854147.1">
    <property type="nucleotide sequence ID" value="NZ_CP040710.1"/>
</dbReference>
<dbReference type="SUPFAM" id="SSF54534">
    <property type="entry name" value="FKBP-like"/>
    <property type="match status" value="1"/>
</dbReference>
<evidence type="ECO:0000256" key="2">
    <source>
        <dbReference type="ARBA" id="ARBA00006577"/>
    </source>
</evidence>
<dbReference type="PANTHER" id="PTHR43811:SF19">
    <property type="entry name" value="39 KDA FK506-BINDING NUCLEAR PROTEIN"/>
    <property type="match status" value="1"/>
</dbReference>
<dbReference type="Pfam" id="PF01346">
    <property type="entry name" value="FKBP_N"/>
    <property type="match status" value="1"/>
</dbReference>
<evidence type="ECO:0000256" key="5">
    <source>
        <dbReference type="ARBA" id="ARBA00023235"/>
    </source>
</evidence>
<dbReference type="Proteomes" id="UP000310017">
    <property type="component" value="Chromosome"/>
</dbReference>
<keyword evidence="11" id="KW-1185">Reference proteome</keyword>
<evidence type="ECO:0000313" key="11">
    <source>
        <dbReference type="Proteomes" id="UP000310017"/>
    </source>
</evidence>
<feature type="domain" description="PPIase FKBP-type" evidence="9">
    <location>
        <begin position="164"/>
        <end position="251"/>
    </location>
</feature>
<accession>A0A5B7SYF0</accession>
<organism evidence="10 11">
    <name type="scientific">Aggregatimonas sangjinii</name>
    <dbReference type="NCBI Taxonomy" id="2583587"/>
    <lineage>
        <taxon>Bacteria</taxon>
        <taxon>Pseudomonadati</taxon>
        <taxon>Bacteroidota</taxon>
        <taxon>Flavobacteriia</taxon>
        <taxon>Flavobacteriales</taxon>
        <taxon>Flavobacteriaceae</taxon>
        <taxon>Aggregatimonas</taxon>
    </lineage>
</organism>
<evidence type="ECO:0000259" key="9">
    <source>
        <dbReference type="PROSITE" id="PS50059"/>
    </source>
</evidence>
<dbReference type="EMBL" id="CP040710">
    <property type="protein sequence ID" value="QCX01810.1"/>
    <property type="molecule type" value="Genomic_DNA"/>
</dbReference>
<sequence>MKNSIILLTAVLFGVTGLAQKKKELIKQVALLQAQKTAMQKKWDSLRQTQEMNMNDDLHSFSYAMGVSIGSDLKDSGVDSLFYNAFSIALKDVMNGTEKISVQEANTTMRATMTKLEEERNKRLKEKSARFLAENAKRPEITTTDSGLQYEIIKATEGAKPTVADKVKVHYTGMFPDGKVFDSSVERGEPIDFKVTGVIKGWTEALQMMSVGSKWKLYIPYDLAYGERGAGGGTIPPFAVLIFDVELLDILE</sequence>
<dbReference type="Gene3D" id="1.10.287.460">
    <property type="entry name" value="Peptidyl-prolyl cis-trans isomerase, FKBP-type, N-terminal domain"/>
    <property type="match status" value="1"/>
</dbReference>
<dbReference type="GO" id="GO:0006457">
    <property type="term" value="P:protein folding"/>
    <property type="evidence" value="ECO:0007669"/>
    <property type="project" value="InterPro"/>
</dbReference>
<evidence type="ECO:0000256" key="3">
    <source>
        <dbReference type="ARBA" id="ARBA00022729"/>
    </source>
</evidence>
<keyword evidence="4 6" id="KW-0697">Rotamase</keyword>
<evidence type="ECO:0000256" key="7">
    <source>
        <dbReference type="RuleBase" id="RU003915"/>
    </source>
</evidence>
<dbReference type="OrthoDB" id="9814548at2"/>
<protein>
    <recommendedName>
        <fullName evidence="7">Peptidyl-prolyl cis-trans isomerase</fullName>
        <ecNumber evidence="7">5.2.1.8</ecNumber>
    </recommendedName>
</protein>
<dbReference type="AlphaFoldDB" id="A0A5B7SYF0"/>
<evidence type="ECO:0000256" key="6">
    <source>
        <dbReference type="PROSITE-ProRule" id="PRU00277"/>
    </source>
</evidence>
<comment type="similarity">
    <text evidence="2 7">Belongs to the FKBP-type PPIase family.</text>
</comment>